<keyword evidence="1" id="KW-1005">Bacterial flagellum biogenesis</keyword>
<accession>A0A2M7T5M1</accession>
<protein>
    <recommendedName>
        <fullName evidence="5">Flagellar protein FlgN</fullName>
    </recommendedName>
</protein>
<evidence type="ECO:0000313" key="4">
    <source>
        <dbReference type="Proteomes" id="UP000230956"/>
    </source>
</evidence>
<dbReference type="InterPro" id="IPR036679">
    <property type="entry name" value="FlgN-like_sf"/>
</dbReference>
<gene>
    <name evidence="3" type="ORF">COY37_10025</name>
</gene>
<dbReference type="Pfam" id="PF05130">
    <property type="entry name" value="FlgN"/>
    <property type="match status" value="1"/>
</dbReference>
<comment type="caution">
    <text evidence="3">The sequence shown here is derived from an EMBL/GenBank/DDBJ whole genome shotgun (WGS) entry which is preliminary data.</text>
</comment>
<organism evidence="3 4">
    <name type="scientific">Candidatus Aquicultor secundus</name>
    <dbReference type="NCBI Taxonomy" id="1973895"/>
    <lineage>
        <taxon>Bacteria</taxon>
        <taxon>Bacillati</taxon>
        <taxon>Actinomycetota</taxon>
        <taxon>Candidatus Aquicultoria</taxon>
        <taxon>Candidatus Aquicultorales</taxon>
        <taxon>Candidatus Aquicultoraceae</taxon>
        <taxon>Candidatus Aquicultor</taxon>
    </lineage>
</organism>
<feature type="region of interest" description="Disordered" evidence="2">
    <location>
        <begin position="153"/>
        <end position="173"/>
    </location>
</feature>
<evidence type="ECO:0008006" key="5">
    <source>
        <dbReference type="Google" id="ProtNLM"/>
    </source>
</evidence>
<name>A0A2M7T5M1_9ACTN</name>
<dbReference type="InterPro" id="IPR007809">
    <property type="entry name" value="FlgN-like"/>
</dbReference>
<dbReference type="AlphaFoldDB" id="A0A2M7T5M1"/>
<proteinExistence type="predicted"/>
<dbReference type="GO" id="GO:0044780">
    <property type="term" value="P:bacterial-type flagellum assembly"/>
    <property type="evidence" value="ECO:0007669"/>
    <property type="project" value="InterPro"/>
</dbReference>
<reference evidence="4" key="1">
    <citation type="submission" date="2017-09" db="EMBL/GenBank/DDBJ databases">
        <title>Depth-based differentiation of microbial function through sediment-hosted aquifers and enrichment of novel symbionts in the deep terrestrial subsurface.</title>
        <authorList>
            <person name="Probst A.J."/>
            <person name="Ladd B."/>
            <person name="Jarett J.K."/>
            <person name="Geller-Mcgrath D.E."/>
            <person name="Sieber C.M.K."/>
            <person name="Emerson J.B."/>
            <person name="Anantharaman K."/>
            <person name="Thomas B.C."/>
            <person name="Malmstrom R."/>
            <person name="Stieglmeier M."/>
            <person name="Klingl A."/>
            <person name="Woyke T."/>
            <person name="Ryan C.M."/>
            <person name="Banfield J.F."/>
        </authorList>
    </citation>
    <scope>NUCLEOTIDE SEQUENCE [LARGE SCALE GENOMIC DNA]</scope>
</reference>
<evidence type="ECO:0000256" key="2">
    <source>
        <dbReference type="SAM" id="MobiDB-lite"/>
    </source>
</evidence>
<dbReference type="Proteomes" id="UP000230956">
    <property type="component" value="Unassembled WGS sequence"/>
</dbReference>
<dbReference type="EMBL" id="PFNG01000232">
    <property type="protein sequence ID" value="PIZ35597.1"/>
    <property type="molecule type" value="Genomic_DNA"/>
</dbReference>
<evidence type="ECO:0000313" key="3">
    <source>
        <dbReference type="EMBL" id="PIZ35597.1"/>
    </source>
</evidence>
<dbReference type="Gene3D" id="1.20.58.300">
    <property type="entry name" value="FlgN-like"/>
    <property type="match status" value="1"/>
</dbReference>
<evidence type="ECO:0000256" key="1">
    <source>
        <dbReference type="ARBA" id="ARBA00022795"/>
    </source>
</evidence>
<sequence length="173" mass="19523">MKRSKTSLRVRKLNIDANALIDVLKSEKESYQGLLNLSKKEQELIVSGNIEDLSDVVKATEQMMRVVRDLERKRLTLLDVDTNSNLSQPTPQLSTILKDFDKQTAEAAAELKDQMLAIVEDLGETNKTNAELLRRNIGHTNFLFNAIMREESPVYGQKPNPQGVNPKLFDGRA</sequence>
<dbReference type="SUPFAM" id="SSF140566">
    <property type="entry name" value="FlgN-like"/>
    <property type="match status" value="1"/>
</dbReference>